<dbReference type="PANTHER" id="PTHR12668">
    <property type="entry name" value="TRANSMEMBRANE PROTEIN 14, 15"/>
    <property type="match status" value="1"/>
</dbReference>
<accession>A0ABY8TRY5</accession>
<evidence type="ECO:0000256" key="6">
    <source>
        <dbReference type="SAM" id="Phobius"/>
    </source>
</evidence>
<dbReference type="InterPro" id="IPR044890">
    <property type="entry name" value="TMEM14_sf"/>
</dbReference>
<keyword evidence="4 6" id="KW-1133">Transmembrane helix</keyword>
<comment type="similarity">
    <text evidence="2">Belongs to the TMEM14 family.</text>
</comment>
<dbReference type="Pfam" id="PF03647">
    <property type="entry name" value="Tmemb_14"/>
    <property type="match status" value="1"/>
</dbReference>
<sequence>MIVSVQPLAACEPPANGDAAGVTAPFDLLPLQNTWVVNAAGGVMAYVKKGSTKSLTSAGGAALILALSARSMVGPAAKGSLAVCLAIALLLSVIMCGRYSRTRKVMPAGLTAGVSLAMAAAYLGCLFA</sequence>
<evidence type="ECO:0000256" key="1">
    <source>
        <dbReference type="ARBA" id="ARBA00004370"/>
    </source>
</evidence>
<protein>
    <submittedName>
        <fullName evidence="7">Uncharacterized protein</fullName>
    </submittedName>
</protein>
<dbReference type="InterPro" id="IPR005349">
    <property type="entry name" value="TMEM14"/>
</dbReference>
<keyword evidence="5 6" id="KW-0472">Membrane</keyword>
<evidence type="ECO:0000256" key="4">
    <source>
        <dbReference type="ARBA" id="ARBA00022989"/>
    </source>
</evidence>
<gene>
    <name evidence="7" type="ORF">OEZ85_011246</name>
</gene>
<dbReference type="Proteomes" id="UP001244341">
    <property type="component" value="Chromosome 2b"/>
</dbReference>
<evidence type="ECO:0000256" key="2">
    <source>
        <dbReference type="ARBA" id="ARBA00007590"/>
    </source>
</evidence>
<comment type="subcellular location">
    <subcellularLocation>
        <location evidence="1">Membrane</location>
    </subcellularLocation>
</comment>
<dbReference type="Gene3D" id="1.10.10.1740">
    <property type="entry name" value="Transmembrane protein 14-like"/>
    <property type="match status" value="1"/>
</dbReference>
<keyword evidence="3 6" id="KW-0812">Transmembrane</keyword>
<proteinExistence type="inferred from homology"/>
<feature type="transmembrane region" description="Helical" evidence="6">
    <location>
        <begin position="79"/>
        <end position="96"/>
    </location>
</feature>
<reference evidence="7 8" key="1">
    <citation type="submission" date="2023-05" db="EMBL/GenBank/DDBJ databases">
        <title>A 100% complete, gapless, phased diploid assembly of the Scenedesmus obliquus UTEX 3031 genome.</title>
        <authorList>
            <person name="Biondi T.C."/>
            <person name="Hanschen E.R."/>
            <person name="Kwon T."/>
            <person name="Eng W."/>
            <person name="Kruse C.P.S."/>
            <person name="Koehler S.I."/>
            <person name="Kunde Y."/>
            <person name="Gleasner C.D."/>
            <person name="You Mak K.T."/>
            <person name="Polle J."/>
            <person name="Hovde B.T."/>
            <person name="Starkenburg S.R."/>
        </authorList>
    </citation>
    <scope>NUCLEOTIDE SEQUENCE [LARGE SCALE GENOMIC DNA]</scope>
    <source>
        <strain evidence="7 8">DOE0152z</strain>
    </source>
</reference>
<name>A0ABY8TRY5_TETOB</name>
<evidence type="ECO:0000256" key="3">
    <source>
        <dbReference type="ARBA" id="ARBA00022692"/>
    </source>
</evidence>
<evidence type="ECO:0000256" key="5">
    <source>
        <dbReference type="ARBA" id="ARBA00023136"/>
    </source>
</evidence>
<feature type="transmembrane region" description="Helical" evidence="6">
    <location>
        <begin position="108"/>
        <end position="127"/>
    </location>
</feature>
<keyword evidence="8" id="KW-1185">Reference proteome</keyword>
<evidence type="ECO:0000313" key="7">
    <source>
        <dbReference type="EMBL" id="WIA11102.1"/>
    </source>
</evidence>
<organism evidence="7 8">
    <name type="scientific">Tetradesmus obliquus</name>
    <name type="common">Green alga</name>
    <name type="synonym">Acutodesmus obliquus</name>
    <dbReference type="NCBI Taxonomy" id="3088"/>
    <lineage>
        <taxon>Eukaryota</taxon>
        <taxon>Viridiplantae</taxon>
        <taxon>Chlorophyta</taxon>
        <taxon>core chlorophytes</taxon>
        <taxon>Chlorophyceae</taxon>
        <taxon>CS clade</taxon>
        <taxon>Sphaeropleales</taxon>
        <taxon>Scenedesmaceae</taxon>
        <taxon>Tetradesmus</taxon>
    </lineage>
</organism>
<dbReference type="PANTHER" id="PTHR12668:SF43">
    <property type="entry name" value="TRANSMEMBRANE PROTEIN 14 HOMOLOG"/>
    <property type="match status" value="1"/>
</dbReference>
<dbReference type="EMBL" id="CP126209">
    <property type="protein sequence ID" value="WIA11102.1"/>
    <property type="molecule type" value="Genomic_DNA"/>
</dbReference>
<evidence type="ECO:0000313" key="8">
    <source>
        <dbReference type="Proteomes" id="UP001244341"/>
    </source>
</evidence>